<dbReference type="SMART" id="SM00487">
    <property type="entry name" value="DEXDc"/>
    <property type="match status" value="1"/>
</dbReference>
<dbReference type="InterPro" id="IPR001650">
    <property type="entry name" value="Helicase_C-like"/>
</dbReference>
<keyword evidence="3" id="KW-0347">Helicase</keyword>
<dbReference type="InterPro" id="IPR027417">
    <property type="entry name" value="P-loop_NTPase"/>
</dbReference>
<dbReference type="InterPro" id="IPR041635">
    <property type="entry name" value="Type_ISP_LLaBIII_C"/>
</dbReference>
<dbReference type="Pfam" id="PF04851">
    <property type="entry name" value="ResIII"/>
    <property type="match status" value="1"/>
</dbReference>
<dbReference type="GO" id="GO:0008170">
    <property type="term" value="F:N-methyltransferase activity"/>
    <property type="evidence" value="ECO:0007669"/>
    <property type="project" value="InterPro"/>
</dbReference>
<dbReference type="InterPro" id="IPR006935">
    <property type="entry name" value="Helicase/UvrB_N"/>
</dbReference>
<dbReference type="Gene3D" id="3.40.50.150">
    <property type="entry name" value="Vaccinia Virus protein VP39"/>
    <property type="match status" value="1"/>
</dbReference>
<reference evidence="3" key="1">
    <citation type="submission" date="2021-03" db="EMBL/GenBank/DDBJ databases">
        <title>Isolation of Bacillus subtilis from fermented food sample.</title>
        <authorList>
            <person name="Lakshmanan V."/>
            <person name="Athira K."/>
            <person name="Rajagopal K."/>
        </authorList>
    </citation>
    <scope>NUCLEOTIDE SEQUENCE</scope>
    <source>
        <strain evidence="3">S1</strain>
    </source>
</reference>
<dbReference type="InterPro" id="IPR014001">
    <property type="entry name" value="Helicase_ATP-bd"/>
</dbReference>
<dbReference type="InterPro" id="IPR003356">
    <property type="entry name" value="DNA_methylase_A-5"/>
</dbReference>
<evidence type="ECO:0000256" key="1">
    <source>
        <dbReference type="ARBA" id="ARBA00022747"/>
    </source>
</evidence>
<dbReference type="Pfam" id="PF22240">
    <property type="entry name" value="ISP_coupler"/>
    <property type="match status" value="1"/>
</dbReference>
<dbReference type="Pfam" id="PF18135">
    <property type="entry name" value="Type_ISP_C"/>
    <property type="match status" value="1"/>
</dbReference>
<dbReference type="Gene3D" id="3.40.50.300">
    <property type="entry name" value="P-loop containing nucleotide triphosphate hydrolases"/>
    <property type="match status" value="2"/>
</dbReference>
<sequence length="1581" mass="180972">MEEKSSYIVMSHSFDKIINNLEREDMEQRDRGTLFELLVASYLKNEPMYARLFDEVWMLGSVPREYGIPKKDTGVDLVARNRETGKLVAIQCKYYSKDTTIQKSHIDSFLNEVGKSYYAEGIIVTSTDKWSSNANDALLNRDKNIARIGLSQLRDSEIDWSQFSFEKPQTIKLKSPKQPRPHQISAIEAVVNRFDAVDRGKLIMAPGTGKTYTSMVIAEKMAEKKEGTFRVLYLVPSIQLLSQSLRGWTADSKYREDMDTFAVCSDRKVTKKAKGENEIEDIAAADLGYPATTDYRKLLERQKDIDSADSQSKFLVVFSTYQSIDVIIEAQKKGFYEFDLVVCDEAHRTTGATEAGKEASAFVKVHSDNNIKAKKRLYQTATPRIYGEDAKQKADEMSVVIADMNDIDIYGEEFYRIGFGEAVNKGILTDYKVMVLAIDEEVIARRFQTMLANKRDTELEFDDVTKIIGCWNGLVKRKSNSNVISANPMKRAIAFAGTIRESKLIKEMFTEVVDMYINESGDQTEPVRVEIDHADGSMNALQKNEKISWLKAEVPTNTCRILSNARFLTEGVDVPDLDAVMFLKPRKSRIDIAQAVGRVMRKAEGKDYGYVILPIGIPAGVDENSVLDKNEKYQVVWDVLNALRSIDERFDATINKLELNKKKPEQLQVIGVGSAPDESEGGFTVAEPATEQLTFSLDEEGFSDIERAIYGKIVKKVGNVRYWEDWSKDVAEIAQQHMMRIRVMLEETNSEAYKAFQKFVSGLRHNINGAISDQQAIEMLAQHLITKPVFEALFDSYSFANDNPVSRAMDVVLKVMDKKGLMKEQERLKDFYESVRVRAEGIDNLKAKQDIIIQLYDKFFKVGFKETTDRLGIVFTPVEVVDFIIHSVEDVLKKHFGKSISDEGVHILDPFTGTGTFIVRLLQSGLISKEDLLRKYTQELHANEIVLLSYYIAAINIEETLHSIMKGDYKPFEGIVLTDTFESTEKADSFEDELFGENNERLERQQKEPIFAIIGNPPYSAGQSSENDNNANNEYPSLDDRISNTYAKYTNAKMKKTLYDSFIRAFRWSTDRVGEKGVIGFVSNGSFIDSQATDGLRKCWYEEFNYIYVFNLRGDARTSGEQRRKESGNVFGEGSRTLVAITILVKDGSDNHEIYYHDIGDYLSKEQKLSTIDEYKSVEGISWDKIIPDDNNDWLNQRDERYQSFVPLYSDSNNKIFNEMMIGVTTSRDYWVYGFSKEKTIENAERMVENYNSEIERLKQIGESGNVKLINTNGSFVNWSRALKNKFEKSKVISVDRNNVVLSQYRPFCKKWLYYENDIIEMPGRYHNFSVNPVDFKYIQTLGLGSKRDFSVIMGNYIPNFHLMDTGKVFVNQINDSDSLFVSDSYSNESEYVSKSFGMSREELFYYIYAVLHSSQYKEIYKNDLSKEVPRIPLLKNKEKYIEIGRELTNLHLNYETVEPYSDVKVEGKENPSYKVVKMKHPKKGVLDKIVFNTDITISNIPKKAYEYVVNGKPAIEWIIDQYQVKTDKNSGIVDDPNLYSDDERYIFDLLLRIINVSVQTVDLVNCLPPLEIVDFDQTFL</sequence>
<dbReference type="InterPro" id="IPR011856">
    <property type="entry name" value="tRNA_endonuc-like_dom_sf"/>
</dbReference>
<keyword evidence="1" id="KW-0680">Restriction system</keyword>
<dbReference type="InterPro" id="IPR050742">
    <property type="entry name" value="Helicase_Restrict-Modif_Enz"/>
</dbReference>
<keyword evidence="3" id="KW-0547">Nucleotide-binding</keyword>
<dbReference type="Pfam" id="PF13156">
    <property type="entry name" value="Mrr_cat_2"/>
    <property type="match status" value="1"/>
</dbReference>
<comment type="caution">
    <text evidence="3">The sequence shown here is derived from an EMBL/GenBank/DDBJ whole genome shotgun (WGS) entry which is preliminary data.</text>
</comment>
<dbReference type="SUPFAM" id="SSF52980">
    <property type="entry name" value="Restriction endonuclease-like"/>
    <property type="match status" value="1"/>
</dbReference>
<dbReference type="GO" id="GO:0004386">
    <property type="term" value="F:helicase activity"/>
    <property type="evidence" value="ECO:0007669"/>
    <property type="project" value="UniProtKB-KW"/>
</dbReference>
<keyword evidence="3" id="KW-0378">Hydrolase</keyword>
<dbReference type="GO" id="GO:0005829">
    <property type="term" value="C:cytosol"/>
    <property type="evidence" value="ECO:0007669"/>
    <property type="project" value="TreeGrafter"/>
</dbReference>
<dbReference type="GO" id="GO:0005524">
    <property type="term" value="F:ATP binding"/>
    <property type="evidence" value="ECO:0007669"/>
    <property type="project" value="InterPro"/>
</dbReference>
<dbReference type="PROSITE" id="PS51192">
    <property type="entry name" value="HELICASE_ATP_BIND_1"/>
    <property type="match status" value="1"/>
</dbReference>
<feature type="domain" description="Helicase ATP-binding" evidence="2">
    <location>
        <begin position="191"/>
        <end position="401"/>
    </location>
</feature>
<dbReference type="Proteomes" id="UP000665181">
    <property type="component" value="Unassembled WGS sequence"/>
</dbReference>
<dbReference type="EMBL" id="JAGFPW010000026">
    <property type="protein sequence ID" value="MBO3796493.1"/>
    <property type="molecule type" value="Genomic_DNA"/>
</dbReference>
<keyword evidence="3" id="KW-0067">ATP-binding</keyword>
<evidence type="ECO:0000313" key="3">
    <source>
        <dbReference type="EMBL" id="MBO3796493.1"/>
    </source>
</evidence>
<proteinExistence type="predicted"/>
<dbReference type="SUPFAM" id="SSF53335">
    <property type="entry name" value="S-adenosyl-L-methionine-dependent methyltransferases"/>
    <property type="match status" value="1"/>
</dbReference>
<name>A0A8I1WJP4_BACIU</name>
<dbReference type="Pfam" id="PF02384">
    <property type="entry name" value="N6_Mtase"/>
    <property type="match status" value="1"/>
</dbReference>
<dbReference type="InterPro" id="IPR053980">
    <property type="entry name" value="ISP_coupler"/>
</dbReference>
<dbReference type="Pfam" id="PF00271">
    <property type="entry name" value="Helicase_C"/>
    <property type="match status" value="1"/>
</dbReference>
<dbReference type="GO" id="GO:0003677">
    <property type="term" value="F:DNA binding"/>
    <property type="evidence" value="ECO:0007669"/>
    <property type="project" value="InterPro"/>
</dbReference>
<dbReference type="InterPro" id="IPR029063">
    <property type="entry name" value="SAM-dependent_MTases_sf"/>
</dbReference>
<dbReference type="GO" id="GO:0016787">
    <property type="term" value="F:hydrolase activity"/>
    <property type="evidence" value="ECO:0007669"/>
    <property type="project" value="InterPro"/>
</dbReference>
<dbReference type="PRINTS" id="PR00507">
    <property type="entry name" value="N12N6MTFRASE"/>
</dbReference>
<dbReference type="InterPro" id="IPR039442">
    <property type="entry name" value="Mrr-like_dom"/>
</dbReference>
<dbReference type="SUPFAM" id="SSF52540">
    <property type="entry name" value="P-loop containing nucleoside triphosphate hydrolases"/>
    <property type="match status" value="1"/>
</dbReference>
<dbReference type="InterPro" id="IPR002052">
    <property type="entry name" value="DNA_methylase_N6_adenine_CS"/>
</dbReference>
<dbReference type="PANTHER" id="PTHR47396:SF1">
    <property type="entry name" value="ATP-DEPENDENT HELICASE IRC3-RELATED"/>
    <property type="match status" value="1"/>
</dbReference>
<dbReference type="GO" id="GO:0032259">
    <property type="term" value="P:methylation"/>
    <property type="evidence" value="ECO:0007669"/>
    <property type="project" value="InterPro"/>
</dbReference>
<evidence type="ECO:0000313" key="4">
    <source>
        <dbReference type="Proteomes" id="UP000665181"/>
    </source>
</evidence>
<dbReference type="GO" id="GO:0009307">
    <property type="term" value="P:DNA restriction-modification system"/>
    <property type="evidence" value="ECO:0007669"/>
    <property type="project" value="UniProtKB-KW"/>
</dbReference>
<gene>
    <name evidence="3" type="ORF">J5227_19790</name>
</gene>
<dbReference type="CDD" id="cd22333">
    <property type="entry name" value="LlaBIII_nuclease-like"/>
    <property type="match status" value="1"/>
</dbReference>
<dbReference type="InterPro" id="IPR011335">
    <property type="entry name" value="Restrct_endonuc-II-like"/>
</dbReference>
<dbReference type="Gene3D" id="3.40.1350.10">
    <property type="match status" value="1"/>
</dbReference>
<evidence type="ECO:0000259" key="2">
    <source>
        <dbReference type="PROSITE" id="PS51192"/>
    </source>
</evidence>
<organism evidence="3 4">
    <name type="scientific">Bacillus subtilis</name>
    <dbReference type="NCBI Taxonomy" id="1423"/>
    <lineage>
        <taxon>Bacteria</taxon>
        <taxon>Bacillati</taxon>
        <taxon>Bacillota</taxon>
        <taxon>Bacilli</taxon>
        <taxon>Bacillales</taxon>
        <taxon>Bacillaceae</taxon>
        <taxon>Bacillus</taxon>
    </lineage>
</organism>
<accession>A0A8I1WJP4</accession>
<dbReference type="PROSITE" id="PS00092">
    <property type="entry name" value="N6_MTASE"/>
    <property type="match status" value="1"/>
</dbReference>
<dbReference type="PANTHER" id="PTHR47396">
    <property type="entry name" value="TYPE I RESTRICTION ENZYME ECOKI R PROTEIN"/>
    <property type="match status" value="1"/>
</dbReference>
<protein>
    <submittedName>
        <fullName evidence="3">DEAD/DEAH box helicase</fullName>
    </submittedName>
</protein>